<keyword evidence="1 6" id="KW-0694">RNA-binding</keyword>
<evidence type="ECO:0000256" key="3">
    <source>
        <dbReference type="ARBA" id="ARBA00061455"/>
    </source>
</evidence>
<feature type="domain" description="RRM" evidence="8">
    <location>
        <begin position="36"/>
        <end position="114"/>
    </location>
</feature>
<dbReference type="InterPro" id="IPR045844">
    <property type="entry name" value="RRM_Ist3-like"/>
</dbReference>
<organism evidence="9 10">
    <name type="scientific">Ramazzottius varieornatus</name>
    <name type="common">Water bear</name>
    <name type="synonym">Tardigrade</name>
    <dbReference type="NCBI Taxonomy" id="947166"/>
    <lineage>
        <taxon>Eukaryota</taxon>
        <taxon>Metazoa</taxon>
        <taxon>Ecdysozoa</taxon>
        <taxon>Tardigrada</taxon>
        <taxon>Eutardigrada</taxon>
        <taxon>Parachela</taxon>
        <taxon>Hypsibioidea</taxon>
        <taxon>Ramazzottiidae</taxon>
        <taxon>Ramazzottius</taxon>
    </lineage>
</organism>
<dbReference type="InterPro" id="IPR035979">
    <property type="entry name" value="RBD_domain_sf"/>
</dbReference>
<comment type="subunit">
    <text evidence="4">Part of the activated spliceosome B/catalytic step 1 spliceosome, one of the forms of the spliceosome which has a well-formed active site but still cannot catalyze the branching reaction and is composed of at least 52 proteins, the U2, U5 and U6 snRNAs and the pre-mRNA. Component of the minor spliceosome, which splices U12-type introns.</text>
</comment>
<gene>
    <name evidence="9" type="primary">RvY_06555-1</name>
    <name evidence="9" type="synonym">RvY_06555.1</name>
    <name evidence="9" type="ORF">RvY_06555</name>
</gene>
<comment type="caution">
    <text evidence="9">The sequence shown here is derived from an EMBL/GenBank/DDBJ whole genome shotgun (WGS) entry which is preliminary data.</text>
</comment>
<dbReference type="STRING" id="947166.A0A1D1V580"/>
<dbReference type="SMART" id="SM00360">
    <property type="entry name" value="RRM"/>
    <property type="match status" value="1"/>
</dbReference>
<dbReference type="InterPro" id="IPR051847">
    <property type="entry name" value="RNA_proc/Spliceosome_comp"/>
</dbReference>
<dbReference type="Pfam" id="PF00076">
    <property type="entry name" value="RRM_1"/>
    <property type="match status" value="1"/>
</dbReference>
<evidence type="ECO:0000256" key="4">
    <source>
        <dbReference type="ARBA" id="ARBA00064744"/>
    </source>
</evidence>
<evidence type="ECO:0000256" key="1">
    <source>
        <dbReference type="ARBA" id="ARBA00022884"/>
    </source>
</evidence>
<comment type="function">
    <text evidence="2">Involved in pre-mRNA splicing as component of the activated spliceosome. As a component of the minor spliceosome, involved in the splicing of U12-type introns in pre-mRNAs.</text>
</comment>
<dbReference type="InterPro" id="IPR012677">
    <property type="entry name" value="Nucleotide-bd_a/b_plait_sf"/>
</dbReference>
<dbReference type="GO" id="GO:0071013">
    <property type="term" value="C:catalytic step 2 spliceosome"/>
    <property type="evidence" value="ECO:0007669"/>
    <property type="project" value="TreeGrafter"/>
</dbReference>
<evidence type="ECO:0000313" key="9">
    <source>
        <dbReference type="EMBL" id="GAU94847.1"/>
    </source>
</evidence>
<dbReference type="GO" id="GO:0005686">
    <property type="term" value="C:U2 snRNP"/>
    <property type="evidence" value="ECO:0007669"/>
    <property type="project" value="TreeGrafter"/>
</dbReference>
<comment type="similarity">
    <text evidence="3">Belongs to the IST3 family.</text>
</comment>
<proteinExistence type="inferred from homology"/>
<accession>A0A1D1V580</accession>
<evidence type="ECO:0000313" key="10">
    <source>
        <dbReference type="Proteomes" id="UP000186922"/>
    </source>
</evidence>
<evidence type="ECO:0000256" key="5">
    <source>
        <dbReference type="ARBA" id="ARBA00074390"/>
    </source>
</evidence>
<dbReference type="InterPro" id="IPR000504">
    <property type="entry name" value="RRM_dom"/>
</dbReference>
<keyword evidence="10" id="KW-1185">Reference proteome</keyword>
<dbReference type="GO" id="GO:0003723">
    <property type="term" value="F:RNA binding"/>
    <property type="evidence" value="ECO:0007669"/>
    <property type="project" value="UniProtKB-UniRule"/>
</dbReference>
<sequence>MNPLTNTRKINELNDREAQLNIPEHKSWHAQYTESAWIFIGGLPFELSEGDVICIFSQYGEPVNINFIRDKKTGKFKGYCFLCYEDQRSTVLAVDNFNGTKICGRTIRVDHVANYKPPKEGTDDEIARMLAEKGCGPEVAKDLERIASSKKDDGGRRQRDRSPSVEPKEEDRRSGRDRLEKERSPRNRSERDRGETKRDERKRPERERSPRNRREDGSRSCR</sequence>
<dbReference type="EMBL" id="BDGG01000003">
    <property type="protein sequence ID" value="GAU94847.1"/>
    <property type="molecule type" value="Genomic_DNA"/>
</dbReference>
<dbReference type="PROSITE" id="PS50102">
    <property type="entry name" value="RRM"/>
    <property type="match status" value="1"/>
</dbReference>
<evidence type="ECO:0000259" key="8">
    <source>
        <dbReference type="PROSITE" id="PS50102"/>
    </source>
</evidence>
<dbReference type="GO" id="GO:0000398">
    <property type="term" value="P:mRNA splicing, via spliceosome"/>
    <property type="evidence" value="ECO:0007669"/>
    <property type="project" value="InterPro"/>
</dbReference>
<dbReference type="PANTHER" id="PTHR45880:SF1">
    <property type="entry name" value="RNA-BINDING MOTIF PROTEIN, X-LINKED 2"/>
    <property type="match status" value="1"/>
</dbReference>
<dbReference type="OrthoDB" id="2573941at2759"/>
<reference evidence="9 10" key="1">
    <citation type="journal article" date="2016" name="Nat. Commun.">
        <title>Extremotolerant tardigrade genome and improved radiotolerance of human cultured cells by tardigrade-unique protein.</title>
        <authorList>
            <person name="Hashimoto T."/>
            <person name="Horikawa D.D."/>
            <person name="Saito Y."/>
            <person name="Kuwahara H."/>
            <person name="Kozuka-Hata H."/>
            <person name="Shin-I T."/>
            <person name="Minakuchi Y."/>
            <person name="Ohishi K."/>
            <person name="Motoyama A."/>
            <person name="Aizu T."/>
            <person name="Enomoto A."/>
            <person name="Kondo K."/>
            <person name="Tanaka S."/>
            <person name="Hara Y."/>
            <person name="Koshikawa S."/>
            <person name="Sagara H."/>
            <person name="Miura T."/>
            <person name="Yokobori S."/>
            <person name="Miyagawa K."/>
            <person name="Suzuki Y."/>
            <person name="Kubo T."/>
            <person name="Oyama M."/>
            <person name="Kohara Y."/>
            <person name="Fujiyama A."/>
            <person name="Arakawa K."/>
            <person name="Katayama T."/>
            <person name="Toyoda A."/>
            <person name="Kunieda T."/>
        </authorList>
    </citation>
    <scope>NUCLEOTIDE SEQUENCE [LARGE SCALE GENOMIC DNA]</scope>
    <source>
        <strain evidence="9 10">YOKOZUNA-1</strain>
    </source>
</reference>
<evidence type="ECO:0000256" key="7">
    <source>
        <dbReference type="SAM" id="MobiDB-lite"/>
    </source>
</evidence>
<protein>
    <recommendedName>
        <fullName evidence="5">RNA-binding motif protein, X-linked 2</fullName>
    </recommendedName>
</protein>
<dbReference type="FunFam" id="3.30.70.330:FF:000218">
    <property type="entry name" value="RNA-binding motif protein, X-linked 2"/>
    <property type="match status" value="1"/>
</dbReference>
<dbReference type="CDD" id="cd12411">
    <property type="entry name" value="RRM_ist3_like"/>
    <property type="match status" value="1"/>
</dbReference>
<dbReference type="AlphaFoldDB" id="A0A1D1V580"/>
<dbReference type="GO" id="GO:0071011">
    <property type="term" value="C:precatalytic spliceosome"/>
    <property type="evidence" value="ECO:0007669"/>
    <property type="project" value="TreeGrafter"/>
</dbReference>
<dbReference type="PANTHER" id="PTHR45880">
    <property type="entry name" value="RNA-BINDING MOTIF PROTEIN, X-LINKED 2"/>
    <property type="match status" value="1"/>
</dbReference>
<dbReference type="Gene3D" id="3.30.70.330">
    <property type="match status" value="1"/>
</dbReference>
<evidence type="ECO:0000256" key="6">
    <source>
        <dbReference type="PROSITE-ProRule" id="PRU00176"/>
    </source>
</evidence>
<name>A0A1D1V580_RAMVA</name>
<dbReference type="Proteomes" id="UP000186922">
    <property type="component" value="Unassembled WGS sequence"/>
</dbReference>
<dbReference type="SUPFAM" id="SSF54928">
    <property type="entry name" value="RNA-binding domain, RBD"/>
    <property type="match status" value="1"/>
</dbReference>
<evidence type="ECO:0000256" key="2">
    <source>
        <dbReference type="ARBA" id="ARBA00053249"/>
    </source>
</evidence>
<dbReference type="GO" id="GO:0005654">
    <property type="term" value="C:nucleoplasm"/>
    <property type="evidence" value="ECO:0007669"/>
    <property type="project" value="UniProtKB-ARBA"/>
</dbReference>
<feature type="region of interest" description="Disordered" evidence="7">
    <location>
        <begin position="139"/>
        <end position="222"/>
    </location>
</feature>